<feature type="domain" description="Peroxin/Ferlin" evidence="7">
    <location>
        <begin position="194"/>
        <end position="227"/>
    </location>
</feature>
<keyword evidence="4" id="KW-0677">Repeat</keyword>
<dbReference type="GO" id="GO:0030246">
    <property type="term" value="F:carbohydrate binding"/>
    <property type="evidence" value="ECO:0007669"/>
    <property type="project" value="UniProtKB-KW"/>
</dbReference>
<dbReference type="Gene3D" id="2.30.29.30">
    <property type="entry name" value="Pleckstrin-homology domain (PH domain)/Phosphotyrosine-binding domain (PTB)"/>
    <property type="match status" value="1"/>
</dbReference>
<dbReference type="GO" id="GO:0000421">
    <property type="term" value="C:autophagosome membrane"/>
    <property type="evidence" value="ECO:0007669"/>
    <property type="project" value="UniProtKB-SubCell"/>
</dbReference>
<feature type="region of interest" description="Disordered" evidence="5">
    <location>
        <begin position="474"/>
        <end position="529"/>
    </location>
</feature>
<dbReference type="Proteomes" id="UP000085678">
    <property type="component" value="Unplaced"/>
</dbReference>
<proteinExistence type="inferred from homology"/>
<sequence>MPKIAYQKLETSKRKTTQQSIYFDLFCCTFPAGKLACINCTDRICESIQMPSTYLWAVSNHGRVFKLAANSTFWEEVKNRDSHITPGTLSQFRKVSAAVGVTWAVGCDRHLYIYVVSTDVPIRVLEWTYENERWTPFGGFSNKLLPTDPKHWSQDDGSVETPKESFQLPSAAWCWEEDWYFDENFYGHITDKGGWQYAVNFPNQWTAEQKWSSCVRRRKWIRHRKYTATDMWNKIPGVSSESSGSPFADVAVGGQDMPNQSLGQLCVWAITDSGKQVYFRTNVTRDCPEGQNWQEISIGEDLEVIAVSVGPMGHVWITTWDGNALVRMGVTWDNVIGTHWVKVEAPSNEVTFLQVSVGVNAVWAISRDGKIWFRRGVVGSSSDQESVTGSGWIEMVGEMSMLSVGLNDQVWGIGLNDRLIYYRLGVTPSNLGGKTWKAISLKAGKTIDSCSSYSSVASFDATYTCSASYTTDPLNPGEDSFITDDRSIHKKNDEIRGKQHSDLIDNGKEKESSQNDWNAEPDCDSKNTNNMNTGNVLKEALETVPKFKDFEINDQQVPKESKTETVDVGSKMDTVDVGKTLRCNTEDNTNYNSENDGTLKFSIFERQNSYDLSASDSIIDFVSDVELESDQGTEKSLRATPNEEKKNQREIIGSGDGQTNLDASCKKNIELDTTDHRTADSSSNLPTVQNIKSLPEHHYDIDSLSCDFMVLTQSDFTGEPLFTAVSGMACNIDVMSTPLWFSSEFDFDKPKKSSVTTFGSDKWRKILLNQLHARNLRELSKFQHYEQAIERTTWVKKGKMQWWREHKPCKWIECGLELEQGSIEKEGTLTIHYEHKKVQKHIQLQLSEIVCVVEVKDPSNKSVFGIFTTPRLRKNMALKLSTPTEEEEEDWVSSISQACCKLRGIKGPVHERAAWSTTALGDVFVHSPIPNLGDIPANEIFWYQLGGHLEKVESNRSGIVWGLGYDHTAWVYNGGYGGGLFKGLNSDLDKINSMTDIRSIYVYENQRWNPVTGFSYKALPIGRPTWSDISGREECTKENTKLPSVHWQWISDWMIDYTPQGGTDKEGWQYAHDYHMYYHGEKRWRDSVRRRRWGRKCKILSSGPWEEVEPLPLQDISIQIDYEEDSGLSAAVWAVGSNGDVMCRLGVTKQCPQGTHWQHVPTDQPFQSISVGGWYRVWAIAKDSSIWFRNGVSPQCPLGTRWFHVTPPPHGFRMHQVAAGKTAVWAVDDKYGLWYRKEITPTYPEGLCWIRVCGKVKQVSVGPQDQVWIVADMIDTPSGPVYGVVAKRKGITADLPGGSTWELGIGGGWSTVCIRGCAEEEREVSTEIGTDIASFPDMMTRTDQQGLTVAT</sequence>
<dbReference type="STRING" id="7574.A0A1S3HMJ3"/>
<evidence type="ECO:0000313" key="8">
    <source>
        <dbReference type="Proteomes" id="UP000085678"/>
    </source>
</evidence>
<organism evidence="8 9">
    <name type="scientific">Lingula anatina</name>
    <name type="common">Brachiopod</name>
    <name type="synonym">Lingula unguis</name>
    <dbReference type="NCBI Taxonomy" id="7574"/>
    <lineage>
        <taxon>Eukaryota</taxon>
        <taxon>Metazoa</taxon>
        <taxon>Spiralia</taxon>
        <taxon>Lophotrochozoa</taxon>
        <taxon>Brachiopoda</taxon>
        <taxon>Linguliformea</taxon>
        <taxon>Lingulata</taxon>
        <taxon>Lingulida</taxon>
        <taxon>Linguloidea</taxon>
        <taxon>Lingulidae</taxon>
        <taxon>Lingula</taxon>
    </lineage>
</organism>
<protein>
    <recommendedName>
        <fullName evidence="3">Tectonin beta-propeller repeat-containing protein 1</fullName>
    </recommendedName>
</protein>
<feature type="region of interest" description="Disordered" evidence="5">
    <location>
        <begin position="629"/>
        <end position="659"/>
    </location>
</feature>
<dbReference type="FunCoup" id="A0A1S3HMJ3">
    <property type="interactions" value="1106"/>
</dbReference>
<feature type="compositionally biased region" description="Basic and acidic residues" evidence="5">
    <location>
        <begin position="632"/>
        <end position="649"/>
    </location>
</feature>
<dbReference type="Pfam" id="PF06398">
    <property type="entry name" value="Pex24p"/>
    <property type="match status" value="2"/>
</dbReference>
<name>A0A1S3HMJ3_LINAN</name>
<comment type="similarity">
    <text evidence="2">Belongs to the TECPR1 family.</text>
</comment>
<evidence type="ECO:0000259" key="6">
    <source>
        <dbReference type="SMART" id="SM00693"/>
    </source>
</evidence>
<evidence type="ECO:0000256" key="2">
    <source>
        <dbReference type="ARBA" id="ARBA00005966"/>
    </source>
</evidence>
<dbReference type="PANTHER" id="PTHR23250:SF1">
    <property type="entry name" value="TECTONIN BETA-PROPELLER REPEAT-CONTAINING PROTEIN 1"/>
    <property type="match status" value="1"/>
</dbReference>
<dbReference type="Pfam" id="PF06462">
    <property type="entry name" value="Hyd_WA"/>
    <property type="match status" value="4"/>
</dbReference>
<comment type="subcellular location">
    <subcellularLocation>
        <location evidence="1">Cytoplasmic vesicle</location>
        <location evidence="1">Autophagosome membrane</location>
    </subcellularLocation>
</comment>
<accession>A0A1S3HMJ3</accession>
<dbReference type="Pfam" id="PF19193">
    <property type="entry name" value="Tectonin"/>
    <property type="match status" value="2"/>
</dbReference>
<feature type="compositionally biased region" description="Basic and acidic residues" evidence="5">
    <location>
        <begin position="483"/>
        <end position="513"/>
    </location>
</feature>
<dbReference type="SUPFAM" id="SSF50729">
    <property type="entry name" value="PH domain-like"/>
    <property type="match status" value="1"/>
</dbReference>
<dbReference type="SMART" id="SM00706">
    <property type="entry name" value="TECPR"/>
    <property type="match status" value="9"/>
</dbReference>
<dbReference type="KEGG" id="lak:106156546"/>
<feature type="domain" description="Peroxin/Ferlin" evidence="7">
    <location>
        <begin position="1067"/>
        <end position="1100"/>
    </location>
</feature>
<dbReference type="InterPro" id="IPR010482">
    <property type="entry name" value="TECPR1-like_DysF"/>
</dbReference>
<evidence type="ECO:0000256" key="5">
    <source>
        <dbReference type="SAM" id="MobiDB-lite"/>
    </source>
</evidence>
<dbReference type="InterPro" id="IPR051513">
    <property type="entry name" value="Tectonin_beta-prop"/>
</dbReference>
<dbReference type="InterPro" id="IPR006614">
    <property type="entry name" value="Peroxin/Ferlin"/>
</dbReference>
<dbReference type="SMART" id="SM00694">
    <property type="entry name" value="DysFC"/>
    <property type="match status" value="2"/>
</dbReference>
<feature type="domain" description="Peroxin/Ferlin" evidence="6">
    <location>
        <begin position="121"/>
        <end position="182"/>
    </location>
</feature>
<dbReference type="InterPro" id="IPR006624">
    <property type="entry name" value="Beta-propeller_rpt_TECPR"/>
</dbReference>
<feature type="domain" description="Peroxin/Ferlin" evidence="6">
    <location>
        <begin position="995"/>
        <end position="1056"/>
    </location>
</feature>
<dbReference type="RefSeq" id="XP_013387290.1">
    <property type="nucleotide sequence ID" value="XM_013531836.1"/>
</dbReference>
<evidence type="ECO:0000313" key="9">
    <source>
        <dbReference type="RefSeq" id="XP_013387290.1"/>
    </source>
</evidence>
<evidence type="ECO:0000256" key="1">
    <source>
        <dbReference type="ARBA" id="ARBA00004652"/>
    </source>
</evidence>
<dbReference type="GeneID" id="106156546"/>
<evidence type="ECO:0000259" key="7">
    <source>
        <dbReference type="SMART" id="SM00694"/>
    </source>
</evidence>
<dbReference type="OrthoDB" id="72441at2759"/>
<dbReference type="InParanoid" id="A0A1S3HMJ3"/>
<dbReference type="PANTHER" id="PTHR23250">
    <property type="entry name" value="DYSFERLIN-RELATED"/>
    <property type="match status" value="1"/>
</dbReference>
<dbReference type="InterPro" id="IPR011993">
    <property type="entry name" value="PH-like_dom_sf"/>
</dbReference>
<gene>
    <name evidence="9" type="primary">LOC106156546</name>
</gene>
<evidence type="ECO:0000256" key="4">
    <source>
        <dbReference type="ARBA" id="ARBA00022737"/>
    </source>
</evidence>
<keyword evidence="8" id="KW-1185">Reference proteome</keyword>
<dbReference type="SMART" id="SM00693">
    <property type="entry name" value="DysFN"/>
    <property type="match status" value="2"/>
</dbReference>
<evidence type="ECO:0000256" key="3">
    <source>
        <dbReference type="ARBA" id="ARBA00016409"/>
    </source>
</evidence>
<reference evidence="9" key="1">
    <citation type="submission" date="2025-08" db="UniProtKB">
        <authorList>
            <consortium name="RefSeq"/>
        </authorList>
    </citation>
    <scope>IDENTIFICATION</scope>
    <source>
        <tissue evidence="9">Gonads</tissue>
    </source>
</reference>